<evidence type="ECO:0000313" key="1">
    <source>
        <dbReference type="EMBL" id="CAI9272420.1"/>
    </source>
</evidence>
<gene>
    <name evidence="1" type="ORF">LSALG_LOCUS12637</name>
</gene>
<sequence>MLHYALFNGQNPTNYILFKKRSLREGPDVTNVYSVKASQESVVSSFHRRVNSRIPQLAPTAVGVPDSFRTSDEREQKQTTLQPSFLSPLFLIPTGFAGINRSHKWIGGFQGDFIILPPLTSLEEMKAFLRFVFLTCRCDSLLSDILKRREIKHNAC</sequence>
<name>A0AA35VIM4_LACSI</name>
<accession>A0AA35VIM4</accession>
<dbReference type="Proteomes" id="UP001177003">
    <property type="component" value="Chromosome 2"/>
</dbReference>
<dbReference type="AlphaFoldDB" id="A0AA35VIM4"/>
<dbReference type="EMBL" id="OX465078">
    <property type="protein sequence ID" value="CAI9272420.1"/>
    <property type="molecule type" value="Genomic_DNA"/>
</dbReference>
<organism evidence="1 2">
    <name type="scientific">Lactuca saligna</name>
    <name type="common">Willowleaf lettuce</name>
    <dbReference type="NCBI Taxonomy" id="75948"/>
    <lineage>
        <taxon>Eukaryota</taxon>
        <taxon>Viridiplantae</taxon>
        <taxon>Streptophyta</taxon>
        <taxon>Embryophyta</taxon>
        <taxon>Tracheophyta</taxon>
        <taxon>Spermatophyta</taxon>
        <taxon>Magnoliopsida</taxon>
        <taxon>eudicotyledons</taxon>
        <taxon>Gunneridae</taxon>
        <taxon>Pentapetalae</taxon>
        <taxon>asterids</taxon>
        <taxon>campanulids</taxon>
        <taxon>Asterales</taxon>
        <taxon>Asteraceae</taxon>
        <taxon>Cichorioideae</taxon>
        <taxon>Cichorieae</taxon>
        <taxon>Lactucinae</taxon>
        <taxon>Lactuca</taxon>
    </lineage>
</organism>
<reference evidence="1" key="1">
    <citation type="submission" date="2023-04" db="EMBL/GenBank/DDBJ databases">
        <authorList>
            <person name="Vijverberg K."/>
            <person name="Xiong W."/>
            <person name="Schranz E."/>
        </authorList>
    </citation>
    <scope>NUCLEOTIDE SEQUENCE</scope>
</reference>
<evidence type="ECO:0000313" key="2">
    <source>
        <dbReference type="Proteomes" id="UP001177003"/>
    </source>
</evidence>
<protein>
    <submittedName>
        <fullName evidence="1">Uncharacterized protein</fullName>
    </submittedName>
</protein>
<proteinExistence type="predicted"/>
<keyword evidence="2" id="KW-1185">Reference proteome</keyword>